<proteinExistence type="predicted"/>
<protein>
    <submittedName>
        <fullName evidence="1">Uncharacterized protein</fullName>
    </submittedName>
</protein>
<sequence>MGEEGHLELPINSEDSSIKEDEELRMFRGALTLGNLIDALEAYDGSPVISLHSGLNRQLFIYTRPVLTVARQNKQWVLEPPFDHPLRNVQIDEAVASCEASERTRVDNKRLVLIRRGQAAQADRLRPKVAAHVGLSIYFTAYFASCRDLFVQVCLKFLIKRFIKILIQWRPDSTENQNGRHDA</sequence>
<accession>A0ACB0Z146</accession>
<evidence type="ECO:0000313" key="2">
    <source>
        <dbReference type="Proteomes" id="UP001497535"/>
    </source>
</evidence>
<keyword evidence="2" id="KW-1185">Reference proteome</keyword>
<organism evidence="1 2">
    <name type="scientific">Meloidogyne enterolobii</name>
    <name type="common">Root-knot nematode worm</name>
    <name type="synonym">Meloidogyne mayaguensis</name>
    <dbReference type="NCBI Taxonomy" id="390850"/>
    <lineage>
        <taxon>Eukaryota</taxon>
        <taxon>Metazoa</taxon>
        <taxon>Ecdysozoa</taxon>
        <taxon>Nematoda</taxon>
        <taxon>Chromadorea</taxon>
        <taxon>Rhabditida</taxon>
        <taxon>Tylenchina</taxon>
        <taxon>Tylenchomorpha</taxon>
        <taxon>Tylenchoidea</taxon>
        <taxon>Meloidogynidae</taxon>
        <taxon>Meloidogyninae</taxon>
        <taxon>Meloidogyne</taxon>
    </lineage>
</organism>
<dbReference type="Proteomes" id="UP001497535">
    <property type="component" value="Unassembled WGS sequence"/>
</dbReference>
<name>A0ACB0Z146_MELEN</name>
<reference evidence="1" key="1">
    <citation type="submission" date="2023-11" db="EMBL/GenBank/DDBJ databases">
        <authorList>
            <person name="Poullet M."/>
        </authorList>
    </citation>
    <scope>NUCLEOTIDE SEQUENCE</scope>
    <source>
        <strain evidence="1">E1834</strain>
    </source>
</reference>
<evidence type="ECO:0000313" key="1">
    <source>
        <dbReference type="EMBL" id="CAK5072304.1"/>
    </source>
</evidence>
<comment type="caution">
    <text evidence="1">The sequence shown here is derived from an EMBL/GenBank/DDBJ whole genome shotgun (WGS) entry which is preliminary data.</text>
</comment>
<dbReference type="EMBL" id="CAVMJV010000022">
    <property type="protein sequence ID" value="CAK5072304.1"/>
    <property type="molecule type" value="Genomic_DNA"/>
</dbReference>
<gene>
    <name evidence="1" type="ORF">MENTE1834_LOCUS19157</name>
</gene>